<dbReference type="GO" id="GO:0046983">
    <property type="term" value="F:protein dimerization activity"/>
    <property type="evidence" value="ECO:0007669"/>
    <property type="project" value="InterPro"/>
</dbReference>
<dbReference type="InterPro" id="IPR024097">
    <property type="entry name" value="bHLH_ZIP_TF"/>
</dbReference>
<organism evidence="8 9">
    <name type="scientific">Zingiber officinale</name>
    <name type="common">Ginger</name>
    <name type="synonym">Amomum zingiber</name>
    <dbReference type="NCBI Taxonomy" id="94328"/>
    <lineage>
        <taxon>Eukaryota</taxon>
        <taxon>Viridiplantae</taxon>
        <taxon>Streptophyta</taxon>
        <taxon>Embryophyta</taxon>
        <taxon>Tracheophyta</taxon>
        <taxon>Spermatophyta</taxon>
        <taxon>Magnoliopsida</taxon>
        <taxon>Liliopsida</taxon>
        <taxon>Zingiberales</taxon>
        <taxon>Zingiberaceae</taxon>
        <taxon>Zingiber</taxon>
    </lineage>
</organism>
<keyword evidence="5" id="KW-0539">Nucleus</keyword>
<comment type="caution">
    <text evidence="8">The sequence shown here is derived from an EMBL/GenBank/DDBJ whole genome shotgun (WGS) entry which is preliminary data.</text>
</comment>
<dbReference type="Pfam" id="PF00010">
    <property type="entry name" value="HLH"/>
    <property type="match status" value="1"/>
</dbReference>
<evidence type="ECO:0000256" key="4">
    <source>
        <dbReference type="ARBA" id="ARBA00023163"/>
    </source>
</evidence>
<accession>A0A8J5H0J8</accession>
<keyword evidence="4" id="KW-0804">Transcription</keyword>
<evidence type="ECO:0000256" key="1">
    <source>
        <dbReference type="ARBA" id="ARBA00004123"/>
    </source>
</evidence>
<evidence type="ECO:0000256" key="5">
    <source>
        <dbReference type="ARBA" id="ARBA00023242"/>
    </source>
</evidence>
<dbReference type="SUPFAM" id="SSF47459">
    <property type="entry name" value="HLH, helix-loop-helix DNA-binding domain"/>
    <property type="match status" value="1"/>
</dbReference>
<comment type="subcellular location">
    <subcellularLocation>
        <location evidence="1">Nucleus</location>
    </subcellularLocation>
</comment>
<feature type="compositionally biased region" description="Basic and acidic residues" evidence="6">
    <location>
        <begin position="47"/>
        <end position="58"/>
    </location>
</feature>
<dbReference type="AlphaFoldDB" id="A0A8J5H0J8"/>
<dbReference type="PROSITE" id="PS50888">
    <property type="entry name" value="BHLH"/>
    <property type="match status" value="1"/>
</dbReference>
<evidence type="ECO:0000259" key="7">
    <source>
        <dbReference type="PROSITE" id="PS50888"/>
    </source>
</evidence>
<keyword evidence="9" id="KW-1185">Reference proteome</keyword>
<feature type="region of interest" description="Disordered" evidence="6">
    <location>
        <begin position="1"/>
        <end position="71"/>
    </location>
</feature>
<name>A0A8J5H0J8_ZINOF</name>
<evidence type="ECO:0000313" key="9">
    <source>
        <dbReference type="Proteomes" id="UP000734854"/>
    </source>
</evidence>
<dbReference type="Proteomes" id="UP000734854">
    <property type="component" value="Unassembled WGS sequence"/>
</dbReference>
<sequence length="229" mass="25921">MELSSVRTGKEPFFSGTVIPPEVGFSHAAGLPEKGKDGGGAKRRRAEHSSGNHREQDSGKNSSPPEPPKDYIHVRARRGEATDSHSLAERVRRERISERMKLLQGLVPGCNKITSKALVLDEIINYVQSLQRQVEVSDQNKIFHRDSLCNTRFVTNSNLCFDPLFQFLSTKLAAYMETLLDQNIDQGDAYPRMQLEYPYLDGFTDALSQVSDSWDDELQRVVQNWKSSY</sequence>
<evidence type="ECO:0000256" key="6">
    <source>
        <dbReference type="SAM" id="MobiDB-lite"/>
    </source>
</evidence>
<dbReference type="InterPro" id="IPR036638">
    <property type="entry name" value="HLH_DNA-bd_sf"/>
</dbReference>
<reference evidence="8 9" key="1">
    <citation type="submission" date="2020-08" db="EMBL/GenBank/DDBJ databases">
        <title>Plant Genome Project.</title>
        <authorList>
            <person name="Zhang R.-G."/>
        </authorList>
    </citation>
    <scope>NUCLEOTIDE SEQUENCE [LARGE SCALE GENOMIC DNA]</scope>
    <source>
        <tissue evidence="8">Rhizome</tissue>
    </source>
</reference>
<keyword evidence="3" id="KW-0805">Transcription regulation</keyword>
<protein>
    <recommendedName>
        <fullName evidence="7">BHLH domain-containing protein</fullName>
    </recommendedName>
</protein>
<comment type="similarity">
    <text evidence="2">Belongs to the bHLH protein family.</text>
</comment>
<dbReference type="Gene3D" id="4.10.280.10">
    <property type="entry name" value="Helix-loop-helix DNA-binding domain"/>
    <property type="match status" value="1"/>
</dbReference>
<evidence type="ECO:0000256" key="3">
    <source>
        <dbReference type="ARBA" id="ARBA00023015"/>
    </source>
</evidence>
<evidence type="ECO:0000256" key="2">
    <source>
        <dbReference type="ARBA" id="ARBA00005510"/>
    </source>
</evidence>
<dbReference type="GO" id="GO:0003700">
    <property type="term" value="F:DNA-binding transcription factor activity"/>
    <property type="evidence" value="ECO:0007669"/>
    <property type="project" value="TreeGrafter"/>
</dbReference>
<dbReference type="EMBL" id="JACMSC010000008">
    <property type="protein sequence ID" value="KAG6512814.1"/>
    <property type="molecule type" value="Genomic_DNA"/>
</dbReference>
<gene>
    <name evidence="8" type="ORF">ZIOFF_030944</name>
</gene>
<dbReference type="InterPro" id="IPR011598">
    <property type="entry name" value="bHLH_dom"/>
</dbReference>
<dbReference type="PANTHER" id="PTHR12565:SF184">
    <property type="entry name" value="BHLH TRANSCRIPTION FACTOR"/>
    <property type="match status" value="1"/>
</dbReference>
<proteinExistence type="inferred from homology"/>
<dbReference type="PANTHER" id="PTHR12565">
    <property type="entry name" value="STEROL REGULATORY ELEMENT-BINDING PROTEIN"/>
    <property type="match status" value="1"/>
</dbReference>
<evidence type="ECO:0000313" key="8">
    <source>
        <dbReference type="EMBL" id="KAG6512814.1"/>
    </source>
</evidence>
<dbReference type="SMART" id="SM00353">
    <property type="entry name" value="HLH"/>
    <property type="match status" value="1"/>
</dbReference>
<feature type="domain" description="BHLH" evidence="7">
    <location>
        <begin position="80"/>
        <end position="130"/>
    </location>
</feature>
<dbReference type="GO" id="GO:0005634">
    <property type="term" value="C:nucleus"/>
    <property type="evidence" value="ECO:0007669"/>
    <property type="project" value="UniProtKB-SubCell"/>
</dbReference>